<dbReference type="Proteomes" id="UP000192927">
    <property type="component" value="Unassembled WGS sequence"/>
</dbReference>
<keyword evidence="6" id="KW-1185">Reference proteome</keyword>
<dbReference type="Pfam" id="PF06046">
    <property type="entry name" value="Sec6"/>
    <property type="match status" value="1"/>
</dbReference>
<dbReference type="GO" id="GO:0006887">
    <property type="term" value="P:exocytosis"/>
    <property type="evidence" value="ECO:0007669"/>
    <property type="project" value="UniProtKB-KW"/>
</dbReference>
<accession>A0A1W5CRL6</accession>
<keyword evidence="3" id="KW-0268">Exocytosis</keyword>
<dbReference type="InterPro" id="IPR010326">
    <property type="entry name" value="EXOC3/Sec6"/>
</dbReference>
<dbReference type="Gene3D" id="1.10.357.50">
    <property type="match status" value="1"/>
</dbReference>
<feature type="coiled-coil region" evidence="4">
    <location>
        <begin position="67"/>
        <end position="168"/>
    </location>
</feature>
<reference evidence="6" key="1">
    <citation type="submission" date="2017-03" db="EMBL/GenBank/DDBJ databases">
        <authorList>
            <person name="Sharma R."/>
            <person name="Thines M."/>
        </authorList>
    </citation>
    <scope>NUCLEOTIDE SEQUENCE [LARGE SCALE GENOMIC DNA]</scope>
</reference>
<evidence type="ECO:0000313" key="5">
    <source>
        <dbReference type="EMBL" id="SLM33385.1"/>
    </source>
</evidence>
<evidence type="ECO:0000256" key="4">
    <source>
        <dbReference type="SAM" id="Coils"/>
    </source>
</evidence>
<dbReference type="Gene3D" id="1.10.357.70">
    <property type="entry name" value="Exocyst complex component Sec6, C-terminal domain"/>
    <property type="match status" value="1"/>
</dbReference>
<dbReference type="GO" id="GO:0000145">
    <property type="term" value="C:exocyst"/>
    <property type="evidence" value="ECO:0007669"/>
    <property type="project" value="InterPro"/>
</dbReference>
<dbReference type="FunFam" id="1.10.357.50:FF:000006">
    <property type="entry name" value="Exocyst complex component sec6"/>
    <property type="match status" value="1"/>
</dbReference>
<comment type="similarity">
    <text evidence="1">Belongs to the SEC6 family.</text>
</comment>
<evidence type="ECO:0000256" key="1">
    <source>
        <dbReference type="ARBA" id="ARBA00009447"/>
    </source>
</evidence>
<dbReference type="GO" id="GO:0000149">
    <property type="term" value="F:SNARE binding"/>
    <property type="evidence" value="ECO:0007669"/>
    <property type="project" value="TreeGrafter"/>
</dbReference>
<feature type="coiled-coil region" evidence="4">
    <location>
        <begin position="217"/>
        <end position="244"/>
    </location>
</feature>
<evidence type="ECO:0000313" key="6">
    <source>
        <dbReference type="Proteomes" id="UP000192927"/>
    </source>
</evidence>
<protein>
    <submittedName>
        <fullName evidence="5">Exocyst complex component sec6</fullName>
    </submittedName>
</protein>
<dbReference type="GO" id="GO:0051601">
    <property type="term" value="P:exocyst localization"/>
    <property type="evidence" value="ECO:0007669"/>
    <property type="project" value="TreeGrafter"/>
</dbReference>
<sequence length="748" mass="86812">MADADGVAVKLADLLRHPDDLDKIPALKAEFTRKKAAIDGQLKSGLKEQLEVTQSGMGSIIDGQGVVNQIKEEMMKIDKLCAEAQNMIGDFPNINLVAQIHRNFSLVEVMKSNIDTFNDRLTDLENLLREDDTDLENQPNLLHVHYGLTQLRDIRDDAMDQIKKASDTSLEGTLQDYFTRLDDVIDWFDDHLGTACMNLIPLVQADNRGLVVRLAVIVEEEENNDRKVKALQDAQREYRELASRFKSITAGPKQLRGYKEKFLAAIELYCQQQFDGAKQMFLEDPDKLDKLLKWYFNDLYVVKVGMANLMPKKWKIYRTYSAIYHKLMHDWLIKLVDDPNLSPAHMLSIIHWSEKYYAKMDKLGWQPADLQPQLLDDREAELVREWRQLIVKSVDEWMDRMFATDKKSFTERKPDTLDNDEHGYFRTKTLADMWRMLREQTLVAGNSDRTDVTEGVLDAIFRALRTRQTAWQKMIDNESAKYRNPSSEQEGLQILQDWLVALANDQIACIDDNEDAGQLGYLTRFKRDFESLVTPKYMLHANTELDALRDGYVDLGTHCLTTFVSLIFTVDFRGTISEFFTPRWYSEYAMKRITSTFEDYISDYSDVLHHSMLDIFVEELADELLVRYLSSVRNKGAKFRRAEPFNDKFKDDVLTAFAFFQKFPDFATIKQKWRVVDYLVRMLEADKNAVAGVYEAFKREYWDVQSIWVESVLRARDDYDRGMLASVKAKAAEVYVERGPETIMGKVK</sequence>
<proteinExistence type="inferred from homology"/>
<dbReference type="FunFam" id="1.10.357.70:FF:000005">
    <property type="entry name" value="Exocyst complex component Sec6"/>
    <property type="match status" value="1"/>
</dbReference>
<dbReference type="AlphaFoldDB" id="A0A1W5CRL6"/>
<organism evidence="5 6">
    <name type="scientific">Lasallia pustulata</name>
    <dbReference type="NCBI Taxonomy" id="136370"/>
    <lineage>
        <taxon>Eukaryota</taxon>
        <taxon>Fungi</taxon>
        <taxon>Dikarya</taxon>
        <taxon>Ascomycota</taxon>
        <taxon>Pezizomycotina</taxon>
        <taxon>Lecanoromycetes</taxon>
        <taxon>OSLEUM clade</taxon>
        <taxon>Umbilicariomycetidae</taxon>
        <taxon>Umbilicariales</taxon>
        <taxon>Umbilicariaceae</taxon>
        <taxon>Lasallia</taxon>
    </lineage>
</organism>
<dbReference type="PANTHER" id="PTHR21292">
    <property type="entry name" value="EXOCYST COMPLEX COMPONENT SEC6-RELATED"/>
    <property type="match status" value="1"/>
</dbReference>
<dbReference type="PANTHER" id="PTHR21292:SF1">
    <property type="entry name" value="EXOCYST COMPLEX COMPONENT 3"/>
    <property type="match status" value="1"/>
</dbReference>
<evidence type="ECO:0000256" key="2">
    <source>
        <dbReference type="ARBA" id="ARBA00022448"/>
    </source>
</evidence>
<keyword evidence="4" id="KW-0175">Coiled coil</keyword>
<keyword evidence="2" id="KW-0813">Transport</keyword>
<dbReference type="InterPro" id="IPR042532">
    <property type="entry name" value="EXOC3/Sec6_C"/>
</dbReference>
<dbReference type="EMBL" id="FWEW01000034">
    <property type="protein sequence ID" value="SLM33385.1"/>
    <property type="molecule type" value="Genomic_DNA"/>
</dbReference>
<name>A0A1W5CRL6_9LECA</name>
<evidence type="ECO:0000256" key="3">
    <source>
        <dbReference type="ARBA" id="ARBA00022483"/>
    </source>
</evidence>